<evidence type="ECO:0000313" key="9">
    <source>
        <dbReference type="EMBL" id="KAG0264918.1"/>
    </source>
</evidence>
<feature type="region of interest" description="Disordered" evidence="7">
    <location>
        <begin position="268"/>
        <end position="344"/>
    </location>
</feature>
<keyword evidence="2 6" id="KW-0489">Methyltransferase</keyword>
<evidence type="ECO:0000256" key="5">
    <source>
        <dbReference type="PROSITE-ProRule" id="PRU00848"/>
    </source>
</evidence>
<feature type="compositionally biased region" description="Basic and acidic residues" evidence="7">
    <location>
        <begin position="230"/>
        <end position="242"/>
    </location>
</feature>
<dbReference type="GO" id="GO:0008171">
    <property type="term" value="F:O-methyltransferase activity"/>
    <property type="evidence" value="ECO:0007669"/>
    <property type="project" value="UniProtKB-UniRule"/>
</dbReference>
<evidence type="ECO:0000256" key="4">
    <source>
        <dbReference type="ARBA" id="ARBA00022691"/>
    </source>
</evidence>
<dbReference type="CDD" id="cd02440">
    <property type="entry name" value="AdoMet_MTases"/>
    <property type="match status" value="1"/>
</dbReference>
<comment type="caution">
    <text evidence="9">The sequence shown here is derived from an EMBL/GenBank/DDBJ whole genome shotgun (WGS) entry which is preliminary data.</text>
</comment>
<feature type="compositionally biased region" description="Basic and acidic residues" evidence="7">
    <location>
        <begin position="33"/>
        <end position="50"/>
    </location>
</feature>
<dbReference type="Gene3D" id="3.40.50.150">
    <property type="entry name" value="Vaccinia Virus protein VP39"/>
    <property type="match status" value="1"/>
</dbReference>
<dbReference type="EMBL" id="JAAAJA010000041">
    <property type="protein sequence ID" value="KAG0264918.1"/>
    <property type="molecule type" value="Genomic_DNA"/>
</dbReference>
<feature type="domain" description="Bin3-type SAM" evidence="8">
    <location>
        <begin position="359"/>
        <end position="627"/>
    </location>
</feature>
<evidence type="ECO:0000256" key="7">
    <source>
        <dbReference type="SAM" id="MobiDB-lite"/>
    </source>
</evidence>
<keyword evidence="3 6" id="KW-0808">Transferase</keyword>
<reference evidence="9" key="1">
    <citation type="journal article" date="2020" name="Fungal Divers.">
        <title>Resolving the Mortierellaceae phylogeny through synthesis of multi-gene phylogenetics and phylogenomics.</title>
        <authorList>
            <person name="Vandepol N."/>
            <person name="Liber J."/>
            <person name="Desiro A."/>
            <person name="Na H."/>
            <person name="Kennedy M."/>
            <person name="Barry K."/>
            <person name="Grigoriev I.V."/>
            <person name="Miller A.N."/>
            <person name="O'Donnell K."/>
            <person name="Stajich J.E."/>
            <person name="Bonito G."/>
        </authorList>
    </citation>
    <scope>NUCLEOTIDE SEQUENCE</scope>
    <source>
        <strain evidence="9">KOD948</strain>
    </source>
</reference>
<feature type="compositionally biased region" description="Basic and acidic residues" evidence="7">
    <location>
        <begin position="65"/>
        <end position="76"/>
    </location>
</feature>
<keyword evidence="10" id="KW-1185">Reference proteome</keyword>
<dbReference type="PROSITE" id="PS51515">
    <property type="entry name" value="BIN3_SAM"/>
    <property type="match status" value="1"/>
</dbReference>
<feature type="compositionally biased region" description="Basic and acidic residues" evidence="7">
    <location>
        <begin position="296"/>
        <end position="315"/>
    </location>
</feature>
<dbReference type="SUPFAM" id="SSF53335">
    <property type="entry name" value="S-adenosyl-L-methionine-dependent methyltransferases"/>
    <property type="match status" value="1"/>
</dbReference>
<proteinExistence type="inferred from homology"/>
<evidence type="ECO:0000313" key="10">
    <source>
        <dbReference type="Proteomes" id="UP000726737"/>
    </source>
</evidence>
<dbReference type="OrthoDB" id="540004at2759"/>
<dbReference type="PANTHER" id="PTHR12315">
    <property type="entry name" value="BICOID-INTERACTING PROTEIN RELATED"/>
    <property type="match status" value="1"/>
</dbReference>
<gene>
    <name evidence="9" type="ORF">BG011_005840</name>
</gene>
<dbReference type="GO" id="GO:0040031">
    <property type="term" value="P:snRNA modification"/>
    <property type="evidence" value="ECO:0007669"/>
    <property type="project" value="TreeGrafter"/>
</dbReference>
<evidence type="ECO:0000259" key="8">
    <source>
        <dbReference type="PROSITE" id="PS51515"/>
    </source>
</evidence>
<accession>A0A9P6U978</accession>
<dbReference type="Proteomes" id="UP000726737">
    <property type="component" value="Unassembled WGS sequence"/>
</dbReference>
<feature type="compositionally biased region" description="Polar residues" evidence="7">
    <location>
        <begin position="268"/>
        <end position="285"/>
    </location>
</feature>
<feature type="region of interest" description="Disordered" evidence="7">
    <location>
        <begin position="149"/>
        <end position="173"/>
    </location>
</feature>
<dbReference type="GO" id="GO:0017069">
    <property type="term" value="F:snRNA binding"/>
    <property type="evidence" value="ECO:0007669"/>
    <property type="project" value="TreeGrafter"/>
</dbReference>
<evidence type="ECO:0000256" key="3">
    <source>
        <dbReference type="ARBA" id="ARBA00022679"/>
    </source>
</evidence>
<dbReference type="InterPro" id="IPR024160">
    <property type="entry name" value="BIN3_SAM-bd_dom"/>
</dbReference>
<dbReference type="GO" id="GO:0032259">
    <property type="term" value="P:methylation"/>
    <property type="evidence" value="ECO:0007669"/>
    <property type="project" value="UniProtKB-KW"/>
</dbReference>
<evidence type="ECO:0000256" key="2">
    <source>
        <dbReference type="ARBA" id="ARBA00022603"/>
    </source>
</evidence>
<feature type="compositionally biased region" description="Basic residues" evidence="7">
    <location>
        <begin position="51"/>
        <end position="64"/>
    </location>
</feature>
<dbReference type="AlphaFoldDB" id="A0A9P6U978"/>
<evidence type="ECO:0000256" key="6">
    <source>
        <dbReference type="RuleBase" id="RU367087"/>
    </source>
</evidence>
<feature type="region of interest" description="Disordered" evidence="7">
    <location>
        <begin position="1"/>
        <end position="120"/>
    </location>
</feature>
<name>A0A9P6U978_9FUNG</name>
<feature type="compositionally biased region" description="Basic residues" evidence="7">
    <location>
        <begin position="19"/>
        <end position="32"/>
    </location>
</feature>
<protein>
    <recommendedName>
        <fullName evidence="6">RNA methyltransferase</fullName>
        <ecNumber evidence="6">2.1.1.-</ecNumber>
    </recommendedName>
</protein>
<dbReference type="InterPro" id="IPR010675">
    <property type="entry name" value="Bin3_C"/>
</dbReference>
<dbReference type="GO" id="GO:0008173">
    <property type="term" value="F:RNA methyltransferase activity"/>
    <property type="evidence" value="ECO:0007669"/>
    <property type="project" value="UniProtKB-UniRule"/>
</dbReference>
<dbReference type="PANTHER" id="PTHR12315:SF0">
    <property type="entry name" value="7SK SNRNA METHYLPHOSPHATE CAPPING ENZYME"/>
    <property type="match status" value="1"/>
</dbReference>
<feature type="compositionally biased region" description="Polar residues" evidence="7">
    <location>
        <begin position="98"/>
        <end position="107"/>
    </location>
</feature>
<dbReference type="EC" id="2.1.1.-" evidence="6"/>
<organism evidence="9 10">
    <name type="scientific">Mortierella polycephala</name>
    <dbReference type="NCBI Taxonomy" id="41804"/>
    <lineage>
        <taxon>Eukaryota</taxon>
        <taxon>Fungi</taxon>
        <taxon>Fungi incertae sedis</taxon>
        <taxon>Mucoromycota</taxon>
        <taxon>Mortierellomycotina</taxon>
        <taxon>Mortierellomycetes</taxon>
        <taxon>Mortierellales</taxon>
        <taxon>Mortierellaceae</taxon>
        <taxon>Mortierella</taxon>
    </lineage>
</organism>
<dbReference type="Pfam" id="PF06859">
    <property type="entry name" value="Bin3"/>
    <property type="match status" value="1"/>
</dbReference>
<feature type="region of interest" description="Disordered" evidence="7">
    <location>
        <begin position="428"/>
        <end position="462"/>
    </location>
</feature>
<keyword evidence="4 5" id="KW-0949">S-adenosyl-L-methionine</keyword>
<feature type="region of interest" description="Disordered" evidence="7">
    <location>
        <begin position="220"/>
        <end position="248"/>
    </location>
</feature>
<comment type="similarity">
    <text evidence="1 6">Belongs to the methyltransferase superfamily.</text>
</comment>
<dbReference type="InterPro" id="IPR029063">
    <property type="entry name" value="SAM-dependent_MTases_sf"/>
</dbReference>
<dbReference type="InterPro" id="IPR039772">
    <property type="entry name" value="Bin3-like"/>
</dbReference>
<evidence type="ECO:0000256" key="1">
    <source>
        <dbReference type="ARBA" id="ARBA00008361"/>
    </source>
</evidence>
<sequence>MGKHGSVTESDGRLPGSEKKKKKKAKSMKMKRGRNERLESDQEHETEEHTLKKKQKTKKVKKEKKGKEREATETSMEKVTLLGSETSVENEAIEVVPRSTSSATNTESNKEATEMKTATVAAPKMQPRFVVASGLVPRQIVRPSRIKAKITTSSTSSSSVKVSTKSVVSDESVSSSVTISTASLASISTTRATTSTVTATSTTATGSRSIFRAKDIISNKIPSLPPSESSHPHGSGEHHPQRYEYPYGNYPSYYEKRLQEQTKRINSMSGKSLGSTNTKQHQPPSQGQGQGWNRGVQDRNRNRGQDKDQQQDRQQRQKQHYRFTATPSVLFPPNSNGSFGGGEGRGARISLKELGKKVDLRLEFLEQEWFHGKRVLDIGCNSALLTVFIALHYKPHRIQGVDIDPSLIGKAQNFVLKTFSQIPPWAYTQQQPPQQEWENESNFKNNGKDDETMDEQGQDRQEGVPYEAYFPRALQRMHGTLPVPKKTARTEYLFPHNIEFRITDWVTETEDQEESGNEQWDVVLGFSLTKWVHLHHGDEGIKRFFQKVYRSLAPGGIFLVEPQDFATYKKRRKITPTMDTNYKSIQFKPEHFQDYLVKEVGFREAVRLGHSEGSAKNFNRDIFLYRK</sequence>